<evidence type="ECO:0000256" key="1">
    <source>
        <dbReference type="SAM" id="MobiDB-lite"/>
    </source>
</evidence>
<feature type="region of interest" description="Disordered" evidence="1">
    <location>
        <begin position="169"/>
        <end position="226"/>
    </location>
</feature>
<sequence length="886" mass="96228">MPDFSYFLPCGDRTSCMLVLVYGSPASGKTTLCRALADSLEFAESLSLAFVEAARCGSAESSGVAHCLLCPRHVRIQHICFDAIERDLFEAKETFSSSCSPHGKHLKQADKDLRQADVAAAPAPPDSLPGLSFASSKSSSFTSESCSRGHVPSGSVPLASRQDLLADNSAAFSPGERPSSGGSAPFSTKASHASQPSPERRNFDCSLRSGSRGDEPDRPKTAQTRSFDPEVWKLSRRVARELIEDILQQREARYRPAVPLSEQRARRGFAKQHADEPHETRLQSGTREKSQDDDVHRQGGGREEDVGAEGRLEMRRSEAAGSWRDSAKRLPVEKETTEHRDSSPSPFATSSFDATLAPAFSCPSSSLVDAASSPLLVLLVDDTMHLSSMRKTYFRLAAQHRCAFHQVFLDVPLELCARRNELRFVALPVGRDQAGEEENRKAEAKGGGATVARDSQRGVEVDTAENARTSRNDVSLRQVEAGQTEERTVITGCVGDEKKERNRNPDEHGQLTPAFPPPGEVLQRLHRGLSDHREAQRGALSGACVSNQRLLELEREVLDELRSELEETTPSSISFPLLSLPLLSAACSSSCSSASLPSASTSSASFPLGPHSPFSSSVLRASPLLTSSVHPAQACLLCGAAASKSCAREASPSRSCSLVRGVSLLEPAAAESGPQGERNGAKRQAGKGVKRKVCEGRCKWERLSCRCHSWRLQLREDQGEFPRPEVCARAVAAAFRHSRCWAPALAPFNSKEDRDQRSDPPRGENERARQGDVLSALDLALRRLIHTLAAQAPKANARGVTWRPAQQWAKRKKEFLEECRRRLHAQGVEGTAGNGDGGGPEARRDDRGDGVDTSGAAEMHALCAHLTERFRQACLADLDEFQKSGI</sequence>
<feature type="compositionally biased region" description="Basic and acidic residues" evidence="1">
    <location>
        <begin position="211"/>
        <end position="220"/>
    </location>
</feature>
<dbReference type="OrthoDB" id="9972657at2759"/>
<dbReference type="VEuPathDB" id="ToxoDB:BESB_074410"/>
<proteinExistence type="predicted"/>
<reference evidence="2 3" key="1">
    <citation type="submission" date="2017-09" db="EMBL/GenBank/DDBJ databases">
        <title>Genome sequencing of Besnoitia besnoiti strain Bb-Ger1.</title>
        <authorList>
            <person name="Schares G."/>
            <person name="Venepally P."/>
            <person name="Lorenzi H.A."/>
        </authorList>
    </citation>
    <scope>NUCLEOTIDE SEQUENCE [LARGE SCALE GENOMIC DNA]</scope>
    <source>
        <strain evidence="2 3">Bb-Ger1</strain>
    </source>
</reference>
<feature type="region of interest" description="Disordered" evidence="1">
    <location>
        <begin position="750"/>
        <end position="771"/>
    </location>
</feature>
<dbReference type="PANTHER" id="PTHR20873:SF0">
    <property type="entry name" value="L-SERYL-TRNA(SEC) KINASE"/>
    <property type="match status" value="1"/>
</dbReference>
<dbReference type="RefSeq" id="XP_029218298.1">
    <property type="nucleotide sequence ID" value="XM_029365814.1"/>
</dbReference>
<feature type="compositionally biased region" description="Basic and acidic residues" evidence="1">
    <location>
        <begin position="750"/>
        <end position="770"/>
    </location>
</feature>
<organism evidence="2 3">
    <name type="scientific">Besnoitia besnoiti</name>
    <name type="common">Apicomplexan protozoan</name>
    <dbReference type="NCBI Taxonomy" id="94643"/>
    <lineage>
        <taxon>Eukaryota</taxon>
        <taxon>Sar</taxon>
        <taxon>Alveolata</taxon>
        <taxon>Apicomplexa</taxon>
        <taxon>Conoidasida</taxon>
        <taxon>Coccidia</taxon>
        <taxon>Eucoccidiorida</taxon>
        <taxon>Eimeriorina</taxon>
        <taxon>Sarcocystidae</taxon>
        <taxon>Besnoitia</taxon>
    </lineage>
</organism>
<feature type="compositionally biased region" description="Polar residues" evidence="1">
    <location>
        <begin position="180"/>
        <end position="197"/>
    </location>
</feature>
<gene>
    <name evidence="2" type="ORF">BESB_074410</name>
</gene>
<protein>
    <recommendedName>
        <fullName evidence="4">AAA+ ATPase domain-containing protein</fullName>
    </recommendedName>
</protein>
<feature type="region of interest" description="Disordered" evidence="1">
    <location>
        <begin position="496"/>
        <end position="518"/>
    </location>
</feature>
<dbReference type="GO" id="GO:0000049">
    <property type="term" value="F:tRNA binding"/>
    <property type="evidence" value="ECO:0007669"/>
    <property type="project" value="TreeGrafter"/>
</dbReference>
<evidence type="ECO:0000313" key="2">
    <source>
        <dbReference type="EMBL" id="PFH34289.1"/>
    </source>
</evidence>
<feature type="compositionally biased region" description="Gly residues" evidence="1">
    <location>
        <begin position="830"/>
        <end position="840"/>
    </location>
</feature>
<dbReference type="PANTHER" id="PTHR20873">
    <property type="entry name" value="L-SERYL-TRNA(SEC) KINASE"/>
    <property type="match status" value="1"/>
</dbReference>
<dbReference type="KEGG" id="bbes:BESB_074410"/>
<feature type="compositionally biased region" description="Basic and acidic residues" evidence="1">
    <location>
        <begin position="272"/>
        <end position="318"/>
    </location>
</feature>
<feature type="compositionally biased region" description="Basic and acidic residues" evidence="1">
    <location>
        <begin position="841"/>
        <end position="850"/>
    </location>
</feature>
<comment type="caution">
    <text evidence="2">The sequence shown here is derived from an EMBL/GenBank/DDBJ whole genome shotgun (WGS) entry which is preliminary data.</text>
</comment>
<dbReference type="GeneID" id="40312367"/>
<keyword evidence="3" id="KW-1185">Reference proteome</keyword>
<feature type="compositionally biased region" description="Basic and acidic residues" evidence="1">
    <location>
        <begin position="496"/>
        <end position="509"/>
    </location>
</feature>
<feature type="compositionally biased region" description="Basic and acidic residues" evidence="1">
    <location>
        <begin position="325"/>
        <end position="342"/>
    </location>
</feature>
<dbReference type="InterPro" id="IPR027417">
    <property type="entry name" value="P-loop_NTPase"/>
</dbReference>
<dbReference type="GO" id="GO:0016301">
    <property type="term" value="F:kinase activity"/>
    <property type="evidence" value="ECO:0007669"/>
    <property type="project" value="TreeGrafter"/>
</dbReference>
<evidence type="ECO:0000313" key="3">
    <source>
        <dbReference type="Proteomes" id="UP000224006"/>
    </source>
</evidence>
<dbReference type="Proteomes" id="UP000224006">
    <property type="component" value="Unassembled WGS sequence"/>
</dbReference>
<dbReference type="EMBL" id="NWUJ01000007">
    <property type="protein sequence ID" value="PFH34289.1"/>
    <property type="molecule type" value="Genomic_DNA"/>
</dbReference>
<evidence type="ECO:0008006" key="4">
    <source>
        <dbReference type="Google" id="ProtNLM"/>
    </source>
</evidence>
<feature type="region of interest" description="Disordered" evidence="1">
    <location>
        <begin position="263"/>
        <end position="348"/>
    </location>
</feature>
<dbReference type="Gene3D" id="3.40.50.300">
    <property type="entry name" value="P-loop containing nucleotide triphosphate hydrolases"/>
    <property type="match status" value="1"/>
</dbReference>
<dbReference type="STRING" id="94643.A0A2A9M8Q2"/>
<dbReference type="AlphaFoldDB" id="A0A2A9M8Q2"/>
<feature type="region of interest" description="Disordered" evidence="1">
    <location>
        <begin position="826"/>
        <end position="853"/>
    </location>
</feature>
<name>A0A2A9M8Q2_BESBE</name>
<dbReference type="InterPro" id="IPR052648">
    <property type="entry name" value="Ser-tRNA(Sec)_kinase"/>
</dbReference>
<accession>A0A2A9M8Q2</accession>
<dbReference type="SUPFAM" id="SSF52540">
    <property type="entry name" value="P-loop containing nucleoside triphosphate hydrolases"/>
    <property type="match status" value="1"/>
</dbReference>